<comment type="caution">
    <text evidence="2">The sequence shown here is derived from an EMBL/GenBank/DDBJ whole genome shotgun (WGS) entry which is preliminary data.</text>
</comment>
<proteinExistence type="predicted"/>
<reference evidence="2 3" key="1">
    <citation type="journal article" date="2019" name="Nat. Med.">
        <title>A library of human gut bacterial isolates paired with longitudinal multiomics data enables mechanistic microbiome research.</title>
        <authorList>
            <person name="Poyet M."/>
            <person name="Groussin M."/>
            <person name="Gibbons S.M."/>
            <person name="Avila-Pacheco J."/>
            <person name="Jiang X."/>
            <person name="Kearney S.M."/>
            <person name="Perrotta A.R."/>
            <person name="Berdy B."/>
            <person name="Zhao S."/>
            <person name="Lieberman T.D."/>
            <person name="Swanson P.K."/>
            <person name="Smith M."/>
            <person name="Roesemann S."/>
            <person name="Alexander J.E."/>
            <person name="Rich S.A."/>
            <person name="Livny J."/>
            <person name="Vlamakis H."/>
            <person name="Clish C."/>
            <person name="Bullock K."/>
            <person name="Deik A."/>
            <person name="Scott J."/>
            <person name="Pierce K.A."/>
            <person name="Xavier R.J."/>
            <person name="Alm E.J."/>
        </authorList>
    </citation>
    <scope>NUCLEOTIDE SEQUENCE [LARGE SCALE GENOMIC DNA]</scope>
    <source>
        <strain evidence="2 3">BIOML-A6</strain>
    </source>
</reference>
<dbReference type="RefSeq" id="WP_130080653.1">
    <property type="nucleotide sequence ID" value="NZ_RCXX01000004.1"/>
</dbReference>
<sequence>MGQQEYDNFKRLIKEWLDSHPDEYADFVEEMNDKKFKGFFKVFNVATRLVPKYRQVADKRISDERNPDFEKLENILLESNLAEKIVNEFHNPNKRSIVPAMLAWLYYGRSYECMVEQGEELTKRKDIGKLYKWLVSCMVKFIIRKSISTGMRTKEDWLNFRKQQKAIEENTLIEWSIEDEEENHIEKNDDTQTEEAIPEKTPKTAGRKADTRTLPELLIENQDVFIEKIGARLKTKSTDIDIARLYIALVEYRFMRQCPMKTFRNALQNQFEELKIVQERGIQKAYSHLISPYGTSKKLMKDIGEDHEAIEELKAYLSN</sequence>
<dbReference type="Pfam" id="PF19509">
    <property type="entry name" value="DUF6043"/>
    <property type="match status" value="1"/>
</dbReference>
<gene>
    <name evidence="2" type="ORF">GAP41_06125</name>
</gene>
<dbReference type="AlphaFoldDB" id="A0A4Q5EA99"/>
<dbReference type="EMBL" id="WCTM01000003">
    <property type="protein sequence ID" value="KAB4244175.1"/>
    <property type="molecule type" value="Genomic_DNA"/>
</dbReference>
<feature type="compositionally biased region" description="Basic and acidic residues" evidence="1">
    <location>
        <begin position="197"/>
        <end position="208"/>
    </location>
</feature>
<organism evidence="2 3">
    <name type="scientific">Bacteroides uniformis</name>
    <dbReference type="NCBI Taxonomy" id="820"/>
    <lineage>
        <taxon>Bacteria</taxon>
        <taxon>Pseudomonadati</taxon>
        <taxon>Bacteroidota</taxon>
        <taxon>Bacteroidia</taxon>
        <taxon>Bacteroidales</taxon>
        <taxon>Bacteroidaceae</taxon>
        <taxon>Bacteroides</taxon>
    </lineage>
</organism>
<dbReference type="Proteomes" id="UP000431575">
    <property type="component" value="Unassembled WGS sequence"/>
</dbReference>
<evidence type="ECO:0000256" key="1">
    <source>
        <dbReference type="SAM" id="MobiDB-lite"/>
    </source>
</evidence>
<dbReference type="InterPro" id="IPR046106">
    <property type="entry name" value="DUF6043"/>
</dbReference>
<name>A0A4Q5EA99_BACUN</name>
<protein>
    <submittedName>
        <fullName evidence="2">Uncharacterized protein</fullName>
    </submittedName>
</protein>
<evidence type="ECO:0000313" key="2">
    <source>
        <dbReference type="EMBL" id="KAB4244175.1"/>
    </source>
</evidence>
<feature type="region of interest" description="Disordered" evidence="1">
    <location>
        <begin position="183"/>
        <end position="208"/>
    </location>
</feature>
<accession>A0A4Q5EA99</accession>
<evidence type="ECO:0000313" key="3">
    <source>
        <dbReference type="Proteomes" id="UP000431575"/>
    </source>
</evidence>